<accession>A0AAN8JDW9</accession>
<keyword evidence="3" id="KW-1185">Reference proteome</keyword>
<feature type="region of interest" description="Disordered" evidence="1">
    <location>
        <begin position="1"/>
        <end position="45"/>
    </location>
</feature>
<sequence length="148" mass="16834">MSFRLPTDKLRNTVSNCSGDDQGDNHGGEEMENTNEESSPESEIESLVDTILDESDPRPMMPKLLKMNQSSTHLKKRARDDITGTHNELGEFHTTFQTLKQTGDEELFFNYARRSRASYDELVSLILPRLQSPGSNWCKPITAEEKLK</sequence>
<evidence type="ECO:0000313" key="2">
    <source>
        <dbReference type="EMBL" id="KAK6173300.1"/>
    </source>
</evidence>
<proteinExistence type="predicted"/>
<evidence type="ECO:0000313" key="3">
    <source>
        <dbReference type="Proteomes" id="UP001347796"/>
    </source>
</evidence>
<dbReference type="EMBL" id="JAZGQO010000011">
    <property type="protein sequence ID" value="KAK6173300.1"/>
    <property type="molecule type" value="Genomic_DNA"/>
</dbReference>
<feature type="compositionally biased region" description="Basic and acidic residues" evidence="1">
    <location>
        <begin position="1"/>
        <end position="11"/>
    </location>
</feature>
<name>A0AAN8JDW9_PATCE</name>
<evidence type="ECO:0000256" key="1">
    <source>
        <dbReference type="SAM" id="MobiDB-lite"/>
    </source>
</evidence>
<comment type="caution">
    <text evidence="2">The sequence shown here is derived from an EMBL/GenBank/DDBJ whole genome shotgun (WGS) entry which is preliminary data.</text>
</comment>
<dbReference type="Proteomes" id="UP001347796">
    <property type="component" value="Unassembled WGS sequence"/>
</dbReference>
<gene>
    <name evidence="2" type="ORF">SNE40_016777</name>
</gene>
<organism evidence="2 3">
    <name type="scientific">Patella caerulea</name>
    <name type="common">Rayed Mediterranean limpet</name>
    <dbReference type="NCBI Taxonomy" id="87958"/>
    <lineage>
        <taxon>Eukaryota</taxon>
        <taxon>Metazoa</taxon>
        <taxon>Spiralia</taxon>
        <taxon>Lophotrochozoa</taxon>
        <taxon>Mollusca</taxon>
        <taxon>Gastropoda</taxon>
        <taxon>Patellogastropoda</taxon>
        <taxon>Patelloidea</taxon>
        <taxon>Patellidae</taxon>
        <taxon>Patella</taxon>
    </lineage>
</organism>
<reference evidence="2 3" key="1">
    <citation type="submission" date="2024-01" db="EMBL/GenBank/DDBJ databases">
        <title>The genome of the rayed Mediterranean limpet Patella caerulea (Linnaeus, 1758).</title>
        <authorList>
            <person name="Anh-Thu Weber A."/>
            <person name="Halstead-Nussloch G."/>
        </authorList>
    </citation>
    <scope>NUCLEOTIDE SEQUENCE [LARGE SCALE GENOMIC DNA]</scope>
    <source>
        <strain evidence="2">AATW-2023a</strain>
        <tissue evidence="2">Whole specimen</tissue>
    </source>
</reference>
<dbReference type="AlphaFoldDB" id="A0AAN8JDW9"/>
<protein>
    <submittedName>
        <fullName evidence="2">Uncharacterized protein</fullName>
    </submittedName>
</protein>
<feature type="compositionally biased region" description="Acidic residues" evidence="1">
    <location>
        <begin position="30"/>
        <end position="45"/>
    </location>
</feature>